<protein>
    <submittedName>
        <fullName evidence="1">Uncharacterized protein</fullName>
    </submittedName>
</protein>
<dbReference type="Proteomes" id="UP001497480">
    <property type="component" value="Unassembled WGS sequence"/>
</dbReference>
<evidence type="ECO:0000313" key="1">
    <source>
        <dbReference type="EMBL" id="CAL0323556.1"/>
    </source>
</evidence>
<name>A0AAV1XPJ8_LUPLU</name>
<comment type="caution">
    <text evidence="1">The sequence shown here is derived from an EMBL/GenBank/DDBJ whole genome shotgun (WGS) entry which is preliminary data.</text>
</comment>
<proteinExistence type="predicted"/>
<sequence>MVDCGASEVRYLYHDWRVILQVFRERQVVLRDRRKTILGVSRTRPYLLTRHGPIVIGSGRVTQKTNGESHQDGTLFEGKFAMPQISCPSLLQPMVNTSRSDIILALDREDSSIEVIVLGLEAEIA</sequence>
<accession>A0AAV1XPJ8</accession>
<gene>
    <name evidence="1" type="ORF">LLUT_LOCUS24616</name>
</gene>
<keyword evidence="2" id="KW-1185">Reference proteome</keyword>
<dbReference type="AlphaFoldDB" id="A0AAV1XPJ8"/>
<reference evidence="1 2" key="1">
    <citation type="submission" date="2024-03" db="EMBL/GenBank/DDBJ databases">
        <authorList>
            <person name="Martinez-Hernandez J."/>
        </authorList>
    </citation>
    <scope>NUCLEOTIDE SEQUENCE [LARGE SCALE GENOMIC DNA]</scope>
</reference>
<organism evidence="1 2">
    <name type="scientific">Lupinus luteus</name>
    <name type="common">European yellow lupine</name>
    <dbReference type="NCBI Taxonomy" id="3873"/>
    <lineage>
        <taxon>Eukaryota</taxon>
        <taxon>Viridiplantae</taxon>
        <taxon>Streptophyta</taxon>
        <taxon>Embryophyta</taxon>
        <taxon>Tracheophyta</taxon>
        <taxon>Spermatophyta</taxon>
        <taxon>Magnoliopsida</taxon>
        <taxon>eudicotyledons</taxon>
        <taxon>Gunneridae</taxon>
        <taxon>Pentapetalae</taxon>
        <taxon>rosids</taxon>
        <taxon>fabids</taxon>
        <taxon>Fabales</taxon>
        <taxon>Fabaceae</taxon>
        <taxon>Papilionoideae</taxon>
        <taxon>50 kb inversion clade</taxon>
        <taxon>genistoids sensu lato</taxon>
        <taxon>core genistoids</taxon>
        <taxon>Genisteae</taxon>
        <taxon>Lupinus</taxon>
    </lineage>
</organism>
<dbReference type="EMBL" id="CAXHTB010000017">
    <property type="protein sequence ID" value="CAL0323556.1"/>
    <property type="molecule type" value="Genomic_DNA"/>
</dbReference>
<evidence type="ECO:0000313" key="2">
    <source>
        <dbReference type="Proteomes" id="UP001497480"/>
    </source>
</evidence>